<name>A0A316CQ18_PSESE</name>
<organism evidence="1 2">
    <name type="scientific">Pseudaminobacter salicylatoxidans</name>
    <dbReference type="NCBI Taxonomy" id="93369"/>
    <lineage>
        <taxon>Bacteria</taxon>
        <taxon>Pseudomonadati</taxon>
        <taxon>Pseudomonadota</taxon>
        <taxon>Alphaproteobacteria</taxon>
        <taxon>Hyphomicrobiales</taxon>
        <taxon>Phyllobacteriaceae</taxon>
        <taxon>Pseudaminobacter</taxon>
    </lineage>
</organism>
<reference evidence="1 2" key="1">
    <citation type="submission" date="2018-05" db="EMBL/GenBank/DDBJ databases">
        <title>Genomic Encyclopedia of Type Strains, Phase IV (KMG-IV): sequencing the most valuable type-strain genomes for metagenomic binning, comparative biology and taxonomic classification.</title>
        <authorList>
            <person name="Goeker M."/>
        </authorList>
    </citation>
    <scope>NUCLEOTIDE SEQUENCE [LARGE SCALE GENOMIC DNA]</scope>
    <source>
        <strain evidence="1 2">DSM 6986</strain>
    </source>
</reference>
<dbReference type="AlphaFoldDB" id="A0A316CQ18"/>
<dbReference type="EMBL" id="QGGG01000006">
    <property type="protein sequence ID" value="PWJ84274.1"/>
    <property type="molecule type" value="Genomic_DNA"/>
</dbReference>
<comment type="caution">
    <text evidence="1">The sequence shown here is derived from an EMBL/GenBank/DDBJ whole genome shotgun (WGS) entry which is preliminary data.</text>
</comment>
<evidence type="ECO:0000313" key="2">
    <source>
        <dbReference type="Proteomes" id="UP000245396"/>
    </source>
</evidence>
<protein>
    <submittedName>
        <fullName evidence="1">Uncharacterized protein</fullName>
    </submittedName>
</protein>
<sequence>MALEQLKAQIDLLMQQMVDQPEDAHEIQELLREKLNGLRAMGMPLPADLVDLERKLDSGFGRTAKSAKGQASTE</sequence>
<proteinExistence type="predicted"/>
<evidence type="ECO:0000313" key="1">
    <source>
        <dbReference type="EMBL" id="PWJ84274.1"/>
    </source>
</evidence>
<dbReference type="OrthoDB" id="9808314at2"/>
<gene>
    <name evidence="1" type="ORF">C7441_106190</name>
</gene>
<dbReference type="RefSeq" id="WP_019169928.1">
    <property type="nucleotide sequence ID" value="NZ_QGGG01000006.1"/>
</dbReference>
<keyword evidence="2" id="KW-1185">Reference proteome</keyword>
<dbReference type="Proteomes" id="UP000245396">
    <property type="component" value="Unassembled WGS sequence"/>
</dbReference>
<accession>A0A316CQ18</accession>